<feature type="region of interest" description="Disordered" evidence="1">
    <location>
        <begin position="308"/>
        <end position="335"/>
    </location>
</feature>
<dbReference type="RefSeq" id="WP_162620207.1">
    <property type="nucleotide sequence ID" value="NZ_CP024988.1"/>
</dbReference>
<evidence type="ECO:0000256" key="2">
    <source>
        <dbReference type="SAM" id="SignalP"/>
    </source>
</evidence>
<feature type="chain" id="PRO_5038654542" evidence="2">
    <location>
        <begin position="22"/>
        <end position="335"/>
    </location>
</feature>
<dbReference type="Proteomes" id="UP000247696">
    <property type="component" value="Chromosome"/>
</dbReference>
<name>A0A2Z3YPZ8_9CORY</name>
<evidence type="ECO:0000256" key="1">
    <source>
        <dbReference type="SAM" id="MobiDB-lite"/>
    </source>
</evidence>
<feature type="compositionally biased region" description="Basic and acidic residues" evidence="1">
    <location>
        <begin position="308"/>
        <end position="318"/>
    </location>
</feature>
<keyword evidence="4" id="KW-1185">Reference proteome</keyword>
<feature type="signal peptide" evidence="2">
    <location>
        <begin position="1"/>
        <end position="21"/>
    </location>
</feature>
<feature type="region of interest" description="Disordered" evidence="1">
    <location>
        <begin position="23"/>
        <end position="57"/>
    </location>
</feature>
<gene>
    <name evidence="3" type="ORF">Csp1_08230</name>
</gene>
<keyword evidence="2" id="KW-0732">Signal</keyword>
<proteinExistence type="predicted"/>
<dbReference type="EMBL" id="CP024988">
    <property type="protein sequence ID" value="AWT25631.1"/>
    <property type="molecule type" value="Genomic_DNA"/>
</dbReference>
<dbReference type="AlphaFoldDB" id="A0A2Z3YPZ8"/>
<dbReference type="PROSITE" id="PS51257">
    <property type="entry name" value="PROKAR_LIPOPROTEIN"/>
    <property type="match status" value="1"/>
</dbReference>
<protein>
    <submittedName>
        <fullName evidence="3">Uncharacterized protein</fullName>
    </submittedName>
</protein>
<dbReference type="KEGG" id="cpre:Csp1_08230"/>
<accession>A0A2Z3YPZ8</accession>
<evidence type="ECO:0000313" key="4">
    <source>
        <dbReference type="Proteomes" id="UP000247696"/>
    </source>
</evidence>
<organism evidence="3 4">
    <name type="scientific">Corynebacterium provencense</name>
    <dbReference type="NCBI Taxonomy" id="1737425"/>
    <lineage>
        <taxon>Bacteria</taxon>
        <taxon>Bacillati</taxon>
        <taxon>Actinomycetota</taxon>
        <taxon>Actinomycetes</taxon>
        <taxon>Mycobacteriales</taxon>
        <taxon>Corynebacteriaceae</taxon>
        <taxon>Corynebacterium</taxon>
    </lineage>
</organism>
<sequence>MPIRRITALCAVTTVSTLALTSCSDGPEIPATNSPSTVKTPAVADEEEYSSSPEVRRRQENYAELTFVAPGEMIAGEAAVPDSPHEDHRRSPAPEVYTSIDETVTEIDLSEKFTASSVTCVNGRFVFDSSMVYDVTRYVEYRDRTNGHGPDTPAYRTPVGPLVQNFDATTFSSDTDEAWTDTRLIPEDSPVKDRWGVEELLKMIVVGRTVTAPSLMAGTPQPVRTEDGRPAIESFDNENLPVPGYLGLTVTSADDLRRAGELYQAGTMIKEARPVREGDTYFIPVATCFDSRMFGDIGPGQEFAVKGTEPHVTKENRADPSFTQEKPAWRVRLGG</sequence>
<reference evidence="4" key="1">
    <citation type="submission" date="2017-11" db="EMBL/GenBank/DDBJ databases">
        <title>Otitis media/interna in a cat caused by the recently described species Corynebacterium provencense.</title>
        <authorList>
            <person name="Kittl S."/>
            <person name="Brodard I."/>
            <person name="Rychener L."/>
            <person name="Jores J."/>
            <person name="Roosje P."/>
            <person name="Gobeli Brawand S."/>
        </authorList>
    </citation>
    <scope>NUCLEOTIDE SEQUENCE [LARGE SCALE GENOMIC DNA]</scope>
    <source>
        <strain evidence="4">17KM38</strain>
    </source>
</reference>
<evidence type="ECO:0000313" key="3">
    <source>
        <dbReference type="EMBL" id="AWT25631.1"/>
    </source>
</evidence>